<dbReference type="EMBL" id="DAAVUQ010000038">
    <property type="protein sequence ID" value="HAF5759740.1"/>
    <property type="molecule type" value="Genomic_DNA"/>
</dbReference>
<dbReference type="SUPFAM" id="SSF88874">
    <property type="entry name" value="Receptor-binding domain of short tail fibre protein gp12"/>
    <property type="match status" value="1"/>
</dbReference>
<reference evidence="3" key="1">
    <citation type="journal article" date="2018" name="Genome Biol.">
        <title>SKESA: strategic k-mer extension for scrupulous assemblies.</title>
        <authorList>
            <person name="Souvorov A."/>
            <person name="Agarwala R."/>
            <person name="Lipman D.J."/>
        </authorList>
    </citation>
    <scope>NUCLEOTIDE SEQUENCE</scope>
    <source>
        <strain evidence="3">MA.CK_00/00004035</strain>
    </source>
</reference>
<name>A0A749L8L1_SALER</name>
<evidence type="ECO:0000259" key="1">
    <source>
        <dbReference type="Pfam" id="PF04917"/>
    </source>
</evidence>
<evidence type="ECO:0000313" key="3">
    <source>
        <dbReference type="EMBL" id="HAF5759740.1"/>
    </source>
</evidence>
<proteinExistence type="predicted"/>
<accession>A0A749L8L1</accession>
<dbReference type="PANTHER" id="PTHR35191">
    <property type="entry name" value="PROPHAGE SIDE TAIL FIBER PROTEIN HOMOLOG STFQ-RELATED"/>
    <property type="match status" value="1"/>
</dbReference>
<organism evidence="3">
    <name type="scientific">Salmonella enterica</name>
    <name type="common">Salmonella choleraesuis</name>
    <dbReference type="NCBI Taxonomy" id="28901"/>
    <lineage>
        <taxon>Bacteria</taxon>
        <taxon>Pseudomonadati</taxon>
        <taxon>Pseudomonadota</taxon>
        <taxon>Gammaproteobacteria</taxon>
        <taxon>Enterobacterales</taxon>
        <taxon>Enterobacteriaceae</taxon>
        <taxon>Salmonella</taxon>
    </lineage>
</organism>
<reference evidence="3" key="2">
    <citation type="submission" date="2020-02" db="EMBL/GenBank/DDBJ databases">
        <authorList>
            <consortium name="NCBI Pathogen Detection Project"/>
        </authorList>
    </citation>
    <scope>NUCLEOTIDE SEQUENCE</scope>
    <source>
        <strain evidence="3">MA.CK_00/00004035</strain>
    </source>
</reference>
<sequence>SAGVVNGRKGNFDVSVVSNGPVTAGGDIRSTGGWIISRHGRGWMDESHGGGFYMTDNEWIRSLNNKSIYTGGQLKGGSVRSDSDLSAGGVLKLDQTNYAGTWCPQTGAISHDSSGGILSCQSGRWGGIDNYPVGSPIPWPSTTPPPGYFLMAGQRFPCGSYPQLAQAYPGCVLPDLRGVFIRGLDNGRGLDPGRGILSFQADQSNMTAGDGTLHGHHHGMIYYYLGGQEVRPKNVAFNYIVKAG</sequence>
<dbReference type="InterPro" id="IPR007001">
    <property type="entry name" value="Shufflon_N"/>
</dbReference>
<feature type="domain" description="Bacterial shufflon protein N-terminal" evidence="1">
    <location>
        <begin position="3"/>
        <end position="123"/>
    </location>
</feature>
<dbReference type="Gene3D" id="3.90.1340.10">
    <property type="entry name" value="Phage tail collar domain"/>
    <property type="match status" value="1"/>
</dbReference>
<dbReference type="Pfam" id="PF07484">
    <property type="entry name" value="Collar"/>
    <property type="match status" value="1"/>
</dbReference>
<dbReference type="InterPro" id="IPR051934">
    <property type="entry name" value="Phage_Tail_Fiber_Structural"/>
</dbReference>
<evidence type="ECO:0000259" key="2">
    <source>
        <dbReference type="Pfam" id="PF07484"/>
    </source>
</evidence>
<protein>
    <submittedName>
        <fullName evidence="3">Shufflon system plasmid conjugative transfer pilus tip adhesin PilV</fullName>
    </submittedName>
</protein>
<dbReference type="AlphaFoldDB" id="A0A749L8L1"/>
<dbReference type="InterPro" id="IPR011083">
    <property type="entry name" value="Phage_tail_collar_dom"/>
</dbReference>
<dbReference type="PANTHER" id="PTHR35191:SF1">
    <property type="entry name" value="PROPHAGE SIDE TAIL FIBER PROTEIN HOMOLOG STFQ-RELATED"/>
    <property type="match status" value="1"/>
</dbReference>
<dbReference type="Pfam" id="PF04917">
    <property type="entry name" value="Shufflon_N"/>
    <property type="match status" value="1"/>
</dbReference>
<comment type="caution">
    <text evidence="3">The sequence shown here is derived from an EMBL/GenBank/DDBJ whole genome shotgun (WGS) entry which is preliminary data.</text>
</comment>
<feature type="non-terminal residue" evidence="3">
    <location>
        <position position="1"/>
    </location>
</feature>
<feature type="domain" description="Phage tail collar" evidence="2">
    <location>
        <begin position="134"/>
        <end position="181"/>
    </location>
</feature>
<dbReference type="InterPro" id="IPR037053">
    <property type="entry name" value="Phage_tail_collar_dom_sf"/>
</dbReference>
<gene>
    <name evidence="3" type="primary">pilV</name>
    <name evidence="3" type="ORF">G8N42_005301</name>
</gene>